<sequence>MTEEKKFEKKIGTYICTGCGIGESLDIDALSKVVTSESKIPVCKTHPFLCEEQGVNLIKSDIAGEGVNTIVVAACSSRVNYDIFDFGENILMDRVDLREKVTWCQEPNNEDTQMMAEDYTRMGIAKMKMTNFPVPVVEKLENTILVIGGGVTGLTAARNASAAGNKVDLIEKTDKLGGFMNKMKKTFPRKSPYTQIQENDIAEHIEAVENDPDITVHLNTTIESISGAPGMFDVVLLNGSKSTIKIGAVVLATGWRPYDVDKLTHLGAGLPNVVSNVDFEEMAAAGSIKRPSDGKTVKSVVFIQCAGSRDENHLPYCSSVCCAVSLKHALYLREQDSGASATIIYKDIRTPGNTELFYKQAQQDPGIFLTKGEVTNVAESGDSLLVTADNTLIGESVAIKADMIVLATGMVPSTYDPTATVDKPACELTDRDRLKIGKASILNLTYRKGAELPDLNYGFPDSHYICFPYETQRTGIYTAGAVRHPQDIATSMNDAAGAALKAIQCVTLGSQGKAVHPRAGDMSYPEFNLDTCTQCKRCTEECPFGTLDEDDKGTPLPNPTRCRRCGICMGACPQRIINFADYSIPMIASMIKAVDVPDEDTGKLRILAFICENDAMPAIDMAGINRLKYNASVRFIQLRCLGGTNLVWIGDALSSGFDGILLIGCKHGDDYQCHFIKGSELAETRMSKVQETLDRLMLESERIRVEEFAINEYNRVPEVINDFMETLEGLDPNPYKGF</sequence>
<dbReference type="AlphaFoldDB" id="A0A3B1BBU1"/>
<dbReference type="PRINTS" id="PR00411">
    <property type="entry name" value="PNDRDTASEI"/>
</dbReference>
<organism evidence="10">
    <name type="scientific">hydrothermal vent metagenome</name>
    <dbReference type="NCBI Taxonomy" id="652676"/>
    <lineage>
        <taxon>unclassified sequences</taxon>
        <taxon>metagenomes</taxon>
        <taxon>ecological metagenomes</taxon>
    </lineage>
</organism>
<dbReference type="Gene3D" id="3.40.50.720">
    <property type="entry name" value="NAD(P)-binding Rossmann-like Domain"/>
    <property type="match status" value="1"/>
</dbReference>
<dbReference type="Pfam" id="PF07992">
    <property type="entry name" value="Pyr_redox_2"/>
    <property type="match status" value="1"/>
</dbReference>
<dbReference type="GO" id="GO:0016491">
    <property type="term" value="F:oxidoreductase activity"/>
    <property type="evidence" value="ECO:0007669"/>
    <property type="project" value="UniProtKB-KW"/>
</dbReference>
<dbReference type="GO" id="GO:0051536">
    <property type="term" value="F:iron-sulfur cluster binding"/>
    <property type="evidence" value="ECO:0007669"/>
    <property type="project" value="UniProtKB-KW"/>
</dbReference>
<keyword evidence="4" id="KW-0285">Flavoprotein</keyword>
<dbReference type="EMBL" id="UOGA01000047">
    <property type="protein sequence ID" value="VAX15736.1"/>
    <property type="molecule type" value="Genomic_DNA"/>
</dbReference>
<dbReference type="InterPro" id="IPR023753">
    <property type="entry name" value="FAD/NAD-binding_dom"/>
</dbReference>
<evidence type="ECO:0000313" key="10">
    <source>
        <dbReference type="EMBL" id="VAX15736.1"/>
    </source>
</evidence>
<dbReference type="InterPro" id="IPR017900">
    <property type="entry name" value="4Fe4S_Fe_S_CS"/>
</dbReference>
<name>A0A3B1BBU1_9ZZZZ</name>
<feature type="domain" description="4Fe-4S ferredoxin-type" evidence="9">
    <location>
        <begin position="523"/>
        <end position="552"/>
    </location>
</feature>
<dbReference type="PRINTS" id="PR00368">
    <property type="entry name" value="FADPNR"/>
</dbReference>
<keyword evidence="4" id="KW-0274">FAD</keyword>
<dbReference type="GO" id="GO:0046872">
    <property type="term" value="F:metal ion binding"/>
    <property type="evidence" value="ECO:0007669"/>
    <property type="project" value="UniProtKB-KW"/>
</dbReference>
<dbReference type="InterPro" id="IPR017896">
    <property type="entry name" value="4Fe4S_Fe-S-bd"/>
</dbReference>
<comment type="cofactor">
    <cofactor evidence="1">
        <name>FAD</name>
        <dbReference type="ChEBI" id="CHEBI:57692"/>
    </cofactor>
</comment>
<feature type="coiled-coil region" evidence="8">
    <location>
        <begin position="679"/>
        <end position="706"/>
    </location>
</feature>
<dbReference type="InterPro" id="IPR039650">
    <property type="entry name" value="HdrA-like"/>
</dbReference>
<dbReference type="PROSITE" id="PS00198">
    <property type="entry name" value="4FE4S_FER_1"/>
    <property type="match status" value="1"/>
</dbReference>
<reference evidence="10" key="1">
    <citation type="submission" date="2018-06" db="EMBL/GenBank/DDBJ databases">
        <authorList>
            <person name="Zhirakovskaya E."/>
        </authorList>
    </citation>
    <scope>NUCLEOTIDE SEQUENCE</scope>
</reference>
<gene>
    <name evidence="10" type="ORF">MNBD_NITROSPINAE04-1300</name>
</gene>
<comment type="similarity">
    <text evidence="2">Belongs to the HdrA family.</text>
</comment>
<protein>
    <submittedName>
        <fullName evidence="10">Anaerobic respiratory complex protein QmoB</fullName>
    </submittedName>
</protein>
<evidence type="ECO:0000256" key="4">
    <source>
        <dbReference type="ARBA" id="ARBA00022827"/>
    </source>
</evidence>
<evidence type="ECO:0000256" key="1">
    <source>
        <dbReference type="ARBA" id="ARBA00001974"/>
    </source>
</evidence>
<keyword evidence="7" id="KW-0411">Iron-sulfur</keyword>
<accession>A0A3B1BBU1</accession>
<dbReference type="Pfam" id="PF13187">
    <property type="entry name" value="Fer4_9"/>
    <property type="match status" value="1"/>
</dbReference>
<evidence type="ECO:0000256" key="2">
    <source>
        <dbReference type="ARBA" id="ARBA00006561"/>
    </source>
</evidence>
<keyword evidence="8" id="KW-0175">Coiled coil</keyword>
<dbReference type="SUPFAM" id="SSF54862">
    <property type="entry name" value="4Fe-4S ferredoxins"/>
    <property type="match status" value="1"/>
</dbReference>
<evidence type="ECO:0000256" key="3">
    <source>
        <dbReference type="ARBA" id="ARBA00022723"/>
    </source>
</evidence>
<proteinExistence type="inferred from homology"/>
<dbReference type="SUPFAM" id="SSF51971">
    <property type="entry name" value="Nucleotide-binding domain"/>
    <property type="match status" value="1"/>
</dbReference>
<evidence type="ECO:0000259" key="9">
    <source>
        <dbReference type="PROSITE" id="PS51379"/>
    </source>
</evidence>
<dbReference type="PROSITE" id="PS51379">
    <property type="entry name" value="4FE4S_FER_2"/>
    <property type="match status" value="2"/>
</dbReference>
<dbReference type="InterPro" id="IPR003813">
    <property type="entry name" value="MvhD/FlpD"/>
</dbReference>
<evidence type="ECO:0000256" key="5">
    <source>
        <dbReference type="ARBA" id="ARBA00023002"/>
    </source>
</evidence>
<evidence type="ECO:0000256" key="7">
    <source>
        <dbReference type="ARBA" id="ARBA00023014"/>
    </source>
</evidence>
<dbReference type="Pfam" id="PF02662">
    <property type="entry name" value="FlpD"/>
    <property type="match status" value="1"/>
</dbReference>
<feature type="domain" description="4Fe-4S ferredoxin-type" evidence="9">
    <location>
        <begin position="553"/>
        <end position="582"/>
    </location>
</feature>
<keyword evidence="3" id="KW-0479">Metal-binding</keyword>
<evidence type="ECO:0000256" key="8">
    <source>
        <dbReference type="SAM" id="Coils"/>
    </source>
</evidence>
<evidence type="ECO:0000256" key="6">
    <source>
        <dbReference type="ARBA" id="ARBA00023004"/>
    </source>
</evidence>
<dbReference type="PANTHER" id="PTHR43498">
    <property type="entry name" value="FERREDOXIN:COB-COM HETERODISULFIDE REDUCTASE SUBUNIT A"/>
    <property type="match status" value="1"/>
</dbReference>
<keyword evidence="6" id="KW-0408">Iron</keyword>
<dbReference type="Gene3D" id="3.30.70.20">
    <property type="match status" value="1"/>
</dbReference>
<keyword evidence="5" id="KW-0560">Oxidoreductase</keyword>
<dbReference type="PANTHER" id="PTHR43498:SF1">
    <property type="entry name" value="COB--COM HETERODISULFIDE REDUCTASE IRON-SULFUR SUBUNIT A"/>
    <property type="match status" value="1"/>
</dbReference>